<dbReference type="Proteomes" id="UP001156702">
    <property type="component" value="Unassembled WGS sequence"/>
</dbReference>
<proteinExistence type="predicted"/>
<organism evidence="1 2">
    <name type="scientific">Shinella yambaruensis</name>
    <dbReference type="NCBI Taxonomy" id="415996"/>
    <lineage>
        <taxon>Bacteria</taxon>
        <taxon>Pseudomonadati</taxon>
        <taxon>Pseudomonadota</taxon>
        <taxon>Alphaproteobacteria</taxon>
        <taxon>Hyphomicrobiales</taxon>
        <taxon>Rhizobiaceae</taxon>
        <taxon>Shinella</taxon>
    </lineage>
</organism>
<accession>A0ABQ5ZHM8</accession>
<name>A0ABQ5ZHM8_9HYPH</name>
<protein>
    <submittedName>
        <fullName evidence="1">Uncharacterized protein</fullName>
    </submittedName>
</protein>
<dbReference type="EMBL" id="BSOP01000018">
    <property type="protein sequence ID" value="GLR51244.1"/>
    <property type="molecule type" value="Genomic_DNA"/>
</dbReference>
<sequence length="88" mass="9185">MTRALGIVRAAKLLMQSQCPVCGADRTETIGGARSPIAICVYRCTAEFEVDGNGEIIPMNVCPSASYGAAARLNREARADALRQAGGA</sequence>
<reference evidence="2" key="1">
    <citation type="journal article" date="2019" name="Int. J. Syst. Evol. Microbiol.">
        <title>The Global Catalogue of Microorganisms (GCM) 10K type strain sequencing project: providing services to taxonomists for standard genome sequencing and annotation.</title>
        <authorList>
            <consortium name="The Broad Institute Genomics Platform"/>
            <consortium name="The Broad Institute Genome Sequencing Center for Infectious Disease"/>
            <person name="Wu L."/>
            <person name="Ma J."/>
        </authorList>
    </citation>
    <scope>NUCLEOTIDE SEQUENCE [LARGE SCALE GENOMIC DNA]</scope>
    <source>
        <strain evidence="2">NBRC 102122</strain>
    </source>
</reference>
<dbReference type="RefSeq" id="WP_244768411.1">
    <property type="nucleotide sequence ID" value="NZ_BSOP01000018.1"/>
</dbReference>
<gene>
    <name evidence="1" type="ORF">GCM10007923_24520</name>
</gene>
<evidence type="ECO:0000313" key="2">
    <source>
        <dbReference type="Proteomes" id="UP001156702"/>
    </source>
</evidence>
<evidence type="ECO:0000313" key="1">
    <source>
        <dbReference type="EMBL" id="GLR51244.1"/>
    </source>
</evidence>
<keyword evidence="2" id="KW-1185">Reference proteome</keyword>
<comment type="caution">
    <text evidence="1">The sequence shown here is derived from an EMBL/GenBank/DDBJ whole genome shotgun (WGS) entry which is preliminary data.</text>
</comment>